<dbReference type="Gene3D" id="1.10.418.10">
    <property type="entry name" value="Calponin-like domain"/>
    <property type="match status" value="1"/>
</dbReference>
<dbReference type="VEuPathDB" id="AmoebaDB:ACA1_230240"/>
<dbReference type="InterPro" id="IPR001715">
    <property type="entry name" value="CH_dom"/>
</dbReference>
<accession>L8H830</accession>
<proteinExistence type="predicted"/>
<dbReference type="PROSITE" id="PS50021">
    <property type="entry name" value="CH"/>
    <property type="match status" value="1"/>
</dbReference>
<evidence type="ECO:0000259" key="2">
    <source>
        <dbReference type="PROSITE" id="PS50021"/>
    </source>
</evidence>
<feature type="compositionally biased region" description="Low complexity" evidence="1">
    <location>
        <begin position="394"/>
        <end position="429"/>
    </location>
</feature>
<dbReference type="RefSeq" id="XP_004346594.1">
    <property type="nucleotide sequence ID" value="XM_004346544.1"/>
</dbReference>
<dbReference type="EMBL" id="KB007901">
    <property type="protein sequence ID" value="ELR21649.1"/>
    <property type="molecule type" value="Genomic_DNA"/>
</dbReference>
<dbReference type="GeneID" id="14922556"/>
<evidence type="ECO:0000256" key="1">
    <source>
        <dbReference type="SAM" id="MobiDB-lite"/>
    </source>
</evidence>
<protein>
    <submittedName>
        <fullName evidence="3">Calponin domain containing protein</fullName>
    </submittedName>
</protein>
<dbReference type="InterPro" id="IPR036872">
    <property type="entry name" value="CH_dom_sf"/>
</dbReference>
<organism evidence="3 4">
    <name type="scientific">Acanthamoeba castellanii (strain ATCC 30010 / Neff)</name>
    <dbReference type="NCBI Taxonomy" id="1257118"/>
    <lineage>
        <taxon>Eukaryota</taxon>
        <taxon>Amoebozoa</taxon>
        <taxon>Discosea</taxon>
        <taxon>Longamoebia</taxon>
        <taxon>Centramoebida</taxon>
        <taxon>Acanthamoebidae</taxon>
        <taxon>Acanthamoeba</taxon>
    </lineage>
</organism>
<feature type="compositionally biased region" description="Basic and acidic residues" evidence="1">
    <location>
        <begin position="114"/>
        <end position="129"/>
    </location>
</feature>
<dbReference type="Proteomes" id="UP000011083">
    <property type="component" value="Unassembled WGS sequence"/>
</dbReference>
<evidence type="ECO:0000313" key="4">
    <source>
        <dbReference type="Proteomes" id="UP000011083"/>
    </source>
</evidence>
<dbReference type="AlphaFoldDB" id="L8H830"/>
<keyword evidence="4" id="KW-1185">Reference proteome</keyword>
<feature type="region of interest" description="Disordered" evidence="1">
    <location>
        <begin position="114"/>
        <end position="431"/>
    </location>
</feature>
<dbReference type="KEGG" id="acan:ACA1_230240"/>
<dbReference type="SUPFAM" id="SSF47576">
    <property type="entry name" value="Calponin-homology domain, CH-domain"/>
    <property type="match status" value="1"/>
</dbReference>
<reference evidence="3 4" key="1">
    <citation type="journal article" date="2013" name="Genome Biol.">
        <title>Genome of Acanthamoeba castellanii highlights extensive lateral gene transfer and early evolution of tyrosine kinase signaling.</title>
        <authorList>
            <person name="Clarke M."/>
            <person name="Lohan A.J."/>
            <person name="Liu B."/>
            <person name="Lagkouvardos I."/>
            <person name="Roy S."/>
            <person name="Zafar N."/>
            <person name="Bertelli C."/>
            <person name="Schilde C."/>
            <person name="Kianianmomeni A."/>
            <person name="Burglin T.R."/>
            <person name="Frech C."/>
            <person name="Turcotte B."/>
            <person name="Kopec K.O."/>
            <person name="Synnott J.M."/>
            <person name="Choo C."/>
            <person name="Paponov I."/>
            <person name="Finkler A."/>
            <person name="Soon Heng Tan C."/>
            <person name="Hutchins A.P."/>
            <person name="Weinmeier T."/>
            <person name="Rattei T."/>
            <person name="Chu J.S."/>
            <person name="Gimenez G."/>
            <person name="Irimia M."/>
            <person name="Rigden D.J."/>
            <person name="Fitzpatrick D.A."/>
            <person name="Lorenzo-Morales J."/>
            <person name="Bateman A."/>
            <person name="Chiu C.H."/>
            <person name="Tang P."/>
            <person name="Hegemann P."/>
            <person name="Fromm H."/>
            <person name="Raoult D."/>
            <person name="Greub G."/>
            <person name="Miranda-Saavedra D."/>
            <person name="Chen N."/>
            <person name="Nash P."/>
            <person name="Ginger M.L."/>
            <person name="Horn M."/>
            <person name="Schaap P."/>
            <person name="Caler L."/>
            <person name="Loftus B."/>
        </authorList>
    </citation>
    <scope>NUCLEOTIDE SEQUENCE [LARGE SCALE GENOMIC DNA]</scope>
    <source>
        <strain evidence="3 4">Neff</strain>
    </source>
</reference>
<feature type="compositionally biased region" description="Basic residues" evidence="1">
    <location>
        <begin position="329"/>
        <end position="349"/>
    </location>
</feature>
<name>L8H830_ACACF</name>
<feature type="compositionally biased region" description="Basic residues" evidence="1">
    <location>
        <begin position="368"/>
        <end position="379"/>
    </location>
</feature>
<sequence length="487" mass="50694">MSPHEISTPGTRKRGEGLHVGNVKELFADGRALPILVNAIQPGSVDVKALDVKRPVENNKLALRVATEKLAVPALIEGDDLANGADVDGLSLILYLSYLKQADAGKAQAKEAVVEAEKKQPKDDSKQGEGRNAQNATDAEVEAKQEVEKSEAKEDSESYAKIHEQPRKNEAEKSVAETKVETRANEVAVAERKEGQTAAIEAHAAPSAESEPAAKRPPASAAAPSADSAVAAALAVSEKSEDRGLQAQTPAKDVASPAAPVAAEAKALSLDAVKPSPAVDAKTVPDVATTVAPNGAAEDTVKEAAVTAQAKNEGGEAAKPEEEESEGSKKKKKEKKEKSGKKKTKKTKKSKDPANGEENNDGDGGDKKSKKKKKLKKKTSSLAAKKTDEAVEQTTSPAPEATVAEAPATSPSPKEAEAPPAKKVLAPLPHSRLPARAGEDLSYLVGGSAPTKKAASLQLAAIPERKKPAPPATVSADVDPVSAFWYS</sequence>
<evidence type="ECO:0000313" key="3">
    <source>
        <dbReference type="EMBL" id="ELR21649.1"/>
    </source>
</evidence>
<feature type="compositionally biased region" description="Low complexity" evidence="1">
    <location>
        <begin position="198"/>
        <end position="237"/>
    </location>
</feature>
<feature type="domain" description="Calponin-homology (CH)" evidence="2">
    <location>
        <begin position="1"/>
        <end position="104"/>
    </location>
</feature>
<dbReference type="SMART" id="SM00033">
    <property type="entry name" value="CH"/>
    <property type="match status" value="1"/>
</dbReference>
<feature type="compositionally biased region" description="Basic and acidic residues" evidence="1">
    <location>
        <begin position="141"/>
        <end position="195"/>
    </location>
</feature>
<gene>
    <name evidence="3" type="ORF">ACA1_230240</name>
</gene>
<feature type="compositionally biased region" description="Low complexity" evidence="1">
    <location>
        <begin position="251"/>
        <end position="270"/>
    </location>
</feature>
<dbReference type="OMA" id="CWIERSA"/>
<dbReference type="Pfam" id="PF00307">
    <property type="entry name" value="CH"/>
    <property type="match status" value="1"/>
</dbReference>